<dbReference type="Proteomes" id="UP000664277">
    <property type="component" value="Unassembled WGS sequence"/>
</dbReference>
<evidence type="ECO:0000256" key="2">
    <source>
        <dbReference type="SAM" id="MobiDB-lite"/>
    </source>
</evidence>
<dbReference type="SUPFAM" id="SSF54001">
    <property type="entry name" value="Cysteine proteinases"/>
    <property type="match status" value="1"/>
</dbReference>
<keyword evidence="1" id="KW-0788">Thiol protease</keyword>
<reference evidence="4" key="1">
    <citation type="submission" date="2021-02" db="EMBL/GenBank/DDBJ databases">
        <title>Genome-Resolved Metagenomics of a Microbial Community Performing Photosynthetic Biological Nutrient Removal.</title>
        <authorList>
            <person name="Mcdaniel E.A."/>
        </authorList>
    </citation>
    <scope>NUCLEOTIDE SEQUENCE</scope>
    <source>
        <strain evidence="4">UWPOB_OBS1</strain>
    </source>
</reference>
<dbReference type="EMBL" id="JAFLCK010000041">
    <property type="protein sequence ID" value="MBN8662509.1"/>
    <property type="molecule type" value="Genomic_DNA"/>
</dbReference>
<name>A0A8J7P9Y1_9BACT</name>
<feature type="compositionally biased region" description="Basic and acidic residues" evidence="2">
    <location>
        <begin position="31"/>
        <end position="42"/>
    </location>
</feature>
<keyword evidence="1" id="KW-0378">Hydrolase</keyword>
<gene>
    <name evidence="4" type="ORF">J0M35_19230</name>
</gene>
<protein>
    <recommendedName>
        <fullName evidence="3">Calpain catalytic domain-containing protein</fullName>
    </recommendedName>
</protein>
<dbReference type="SUPFAM" id="SSF47473">
    <property type="entry name" value="EF-hand"/>
    <property type="match status" value="1"/>
</dbReference>
<dbReference type="GO" id="GO:0004198">
    <property type="term" value="F:calcium-dependent cysteine-type endopeptidase activity"/>
    <property type="evidence" value="ECO:0007669"/>
    <property type="project" value="InterPro"/>
</dbReference>
<feature type="region of interest" description="Disordered" evidence="2">
    <location>
        <begin position="1"/>
        <end position="48"/>
    </location>
</feature>
<dbReference type="AlphaFoldDB" id="A0A8J7P9Y1"/>
<dbReference type="PROSITE" id="PS50203">
    <property type="entry name" value="CALPAIN_CAT"/>
    <property type="match status" value="1"/>
</dbReference>
<dbReference type="Pfam" id="PF00648">
    <property type="entry name" value="Peptidase_C2"/>
    <property type="match status" value="1"/>
</dbReference>
<proteinExistence type="predicted"/>
<evidence type="ECO:0000313" key="4">
    <source>
        <dbReference type="EMBL" id="MBN8662509.1"/>
    </source>
</evidence>
<dbReference type="GO" id="GO:0006508">
    <property type="term" value="P:proteolysis"/>
    <property type="evidence" value="ECO:0007669"/>
    <property type="project" value="UniProtKB-KW"/>
</dbReference>
<dbReference type="InterPro" id="IPR001300">
    <property type="entry name" value="Peptidase_C2_calpain_cat"/>
</dbReference>
<feature type="compositionally biased region" description="Basic and acidic residues" evidence="2">
    <location>
        <begin position="9"/>
        <end position="21"/>
    </location>
</feature>
<feature type="active site" evidence="1">
    <location>
        <position position="597"/>
    </location>
</feature>
<feature type="active site" evidence="1">
    <location>
        <position position="430"/>
    </location>
</feature>
<evidence type="ECO:0000259" key="3">
    <source>
        <dbReference type="PROSITE" id="PS50203"/>
    </source>
</evidence>
<dbReference type="InterPro" id="IPR038765">
    <property type="entry name" value="Papain-like_cys_pep_sf"/>
</dbReference>
<organism evidence="4 5">
    <name type="scientific">Candidatus Obscuribacter phosphatis</name>
    <dbReference type="NCBI Taxonomy" id="1906157"/>
    <lineage>
        <taxon>Bacteria</taxon>
        <taxon>Bacillati</taxon>
        <taxon>Candidatus Melainabacteria</taxon>
        <taxon>Candidatus Obscuribacterales</taxon>
        <taxon>Candidatus Obscuribacteraceae</taxon>
        <taxon>Candidatus Obscuribacter</taxon>
    </lineage>
</organism>
<accession>A0A8J7P9Y1</accession>
<feature type="domain" description="Calpain catalytic" evidence="3">
    <location>
        <begin position="397"/>
        <end position="650"/>
    </location>
</feature>
<sequence>MAEPQEQIQKAKETPEAKCPEGSDSAACQKMLDETREKEKQPVQELSPEVRTNAALVKALSHLSENPKLQEKIAGPDGRIDKQDLVDALLLNGQIKRDGRLPTGIDGFLSDADKAAVQELLANFNGLNKKSFDIQDLENFKPEKLGAGGKPLLEELEKLNPREANSLSPQLDEFLKRAIKRGITPDELEVAPPPYPGEAPIRMVRTADFPEASLSLFDRINKNKDQFLSDKELATALEDPSFKREDAQTLAALYFYRHRLASGAADGKGGVTRKDLEAFGELEKTVSKDMATAYDVESIGRNPAEFKKLDRGNKGFLTKADLEAAVEDKTLKSDLRDAAEIILRNYDVLPDANDDYRIGEWRGITAKDLQKFSWAMNESPDYKAMKETAHAMRRTYWGQLNQVESLYKDNSKPLESIKPDAINQGLLNDCYLLASIGAVSYSDPELVRDMIKDNGDGTFTVTFPGAKNEPISVKSPTEAERGLFNQPGEYGIWASVLEKAYGAYCQRSVFRRTPLNLGGGDSPAEGADGGGWYSALGLFTGRPYQNHVMPLVSNKYLAQKLDESLNKQPIRPVIADTGPGRPFYFTAETKDGYARAHIYTVLAYDPKGPDGGTVTVRNPWGGAKGSRAGEYSMSFEEFDQNFFNIAYGEK</sequence>
<keyword evidence="1" id="KW-0645">Protease</keyword>
<feature type="active site" evidence="1">
    <location>
        <position position="618"/>
    </location>
</feature>
<evidence type="ECO:0000313" key="5">
    <source>
        <dbReference type="Proteomes" id="UP000664277"/>
    </source>
</evidence>
<evidence type="ECO:0000256" key="1">
    <source>
        <dbReference type="PROSITE-ProRule" id="PRU00239"/>
    </source>
</evidence>
<comment type="caution">
    <text evidence="4">The sequence shown here is derived from an EMBL/GenBank/DDBJ whole genome shotgun (WGS) entry which is preliminary data.</text>
</comment>
<dbReference type="InterPro" id="IPR011992">
    <property type="entry name" value="EF-hand-dom_pair"/>
</dbReference>
<dbReference type="Gene3D" id="1.10.238.10">
    <property type="entry name" value="EF-hand"/>
    <property type="match status" value="1"/>
</dbReference>